<dbReference type="GO" id="GO:0016791">
    <property type="term" value="F:phosphatase activity"/>
    <property type="evidence" value="ECO:0007669"/>
    <property type="project" value="TreeGrafter"/>
</dbReference>
<dbReference type="Gene3D" id="3.60.40.10">
    <property type="entry name" value="PPM-type phosphatase domain"/>
    <property type="match status" value="1"/>
</dbReference>
<keyword evidence="1" id="KW-0378">Hydrolase</keyword>
<dbReference type="EMBL" id="UINC01131370">
    <property type="protein sequence ID" value="SVD13035.1"/>
    <property type="molecule type" value="Genomic_DNA"/>
</dbReference>
<evidence type="ECO:0000256" key="1">
    <source>
        <dbReference type="ARBA" id="ARBA00022801"/>
    </source>
</evidence>
<name>A0A382SU75_9ZZZZ</name>
<dbReference type="InterPro" id="IPR052016">
    <property type="entry name" value="Bact_Sigma-Reg"/>
</dbReference>
<dbReference type="Pfam" id="PF07228">
    <property type="entry name" value="SpoIIE"/>
    <property type="match status" value="1"/>
</dbReference>
<organism evidence="3">
    <name type="scientific">marine metagenome</name>
    <dbReference type="NCBI Taxonomy" id="408172"/>
    <lineage>
        <taxon>unclassified sequences</taxon>
        <taxon>metagenomes</taxon>
        <taxon>ecological metagenomes</taxon>
    </lineage>
</organism>
<gene>
    <name evidence="3" type="ORF">METZ01_LOCUS365889</name>
</gene>
<dbReference type="Pfam" id="PF13185">
    <property type="entry name" value="GAF_2"/>
    <property type="match status" value="1"/>
</dbReference>
<dbReference type="Gene3D" id="3.30.450.40">
    <property type="match status" value="1"/>
</dbReference>
<dbReference type="SMART" id="SM00065">
    <property type="entry name" value="GAF"/>
    <property type="match status" value="1"/>
</dbReference>
<evidence type="ECO:0000313" key="3">
    <source>
        <dbReference type="EMBL" id="SVD13035.1"/>
    </source>
</evidence>
<dbReference type="InterPro" id="IPR036457">
    <property type="entry name" value="PPM-type-like_dom_sf"/>
</dbReference>
<feature type="domain" description="GAF" evidence="2">
    <location>
        <begin position="39"/>
        <end position="191"/>
    </location>
</feature>
<dbReference type="PANTHER" id="PTHR43156:SF2">
    <property type="entry name" value="STAGE II SPORULATION PROTEIN E"/>
    <property type="match status" value="1"/>
</dbReference>
<dbReference type="InterPro" id="IPR001932">
    <property type="entry name" value="PPM-type_phosphatase-like_dom"/>
</dbReference>
<proteinExistence type="predicted"/>
<accession>A0A382SU75</accession>
<dbReference type="PANTHER" id="PTHR43156">
    <property type="entry name" value="STAGE II SPORULATION PROTEIN E-RELATED"/>
    <property type="match status" value="1"/>
</dbReference>
<feature type="non-terminal residue" evidence="3">
    <location>
        <position position="292"/>
    </location>
</feature>
<evidence type="ECO:0000259" key="2">
    <source>
        <dbReference type="SMART" id="SM00065"/>
    </source>
</evidence>
<dbReference type="SUPFAM" id="SSF55781">
    <property type="entry name" value="GAF domain-like"/>
    <property type="match status" value="1"/>
</dbReference>
<reference evidence="3" key="1">
    <citation type="submission" date="2018-05" db="EMBL/GenBank/DDBJ databases">
        <authorList>
            <person name="Lanie J.A."/>
            <person name="Ng W.-L."/>
            <person name="Kazmierczak K.M."/>
            <person name="Andrzejewski T.M."/>
            <person name="Davidsen T.M."/>
            <person name="Wayne K.J."/>
            <person name="Tettelin H."/>
            <person name="Glass J.I."/>
            <person name="Rusch D."/>
            <person name="Podicherti R."/>
            <person name="Tsui H.-C.T."/>
            <person name="Winkler M.E."/>
        </authorList>
    </citation>
    <scope>NUCLEOTIDE SEQUENCE</scope>
</reference>
<sequence length="292" mass="32779">MIFFKSNKLEKDQKEENLKINVDLEIITKMNQEFALSLDLNDTLKTALQVIIARINAQAANIFLINEKKKKFECIASLHQDYLDEYELDLKDGVMGKAVQTKKCIRVGNVKKDVREIAEFYFDLDNKTNFTTYSVLCSPLIAANECIGVIHCLNKKTNDKLFIEDDRKLLETLSAPAAFAIRNAKMAKEMIEKNKIQKEVEIVGEIQKSLLSQNKKEPFPVAGINIPAKIVSGDFYNFSDLGDGKYGFGIADVSGKGIKSSLLMSKASSLYRCLSKTNFSAANLLVQLNNEI</sequence>
<dbReference type="AlphaFoldDB" id="A0A382SU75"/>
<dbReference type="InterPro" id="IPR003018">
    <property type="entry name" value="GAF"/>
</dbReference>
<dbReference type="InterPro" id="IPR029016">
    <property type="entry name" value="GAF-like_dom_sf"/>
</dbReference>
<protein>
    <recommendedName>
        <fullName evidence="2">GAF domain-containing protein</fullName>
    </recommendedName>
</protein>